<dbReference type="PANTHER" id="PTHR19848">
    <property type="entry name" value="WD40 REPEAT PROTEIN"/>
    <property type="match status" value="1"/>
</dbReference>
<dbReference type="KEGG" id="sre:PTSG_08659"/>
<dbReference type="InterPro" id="IPR015943">
    <property type="entry name" value="WD40/YVTN_repeat-like_dom_sf"/>
</dbReference>
<dbReference type="SMART" id="SM00320">
    <property type="entry name" value="WD40"/>
    <property type="match status" value="4"/>
</dbReference>
<feature type="region of interest" description="Disordered" evidence="4">
    <location>
        <begin position="1"/>
        <end position="22"/>
    </location>
</feature>
<name>F2UKB2_SALR5</name>
<gene>
    <name evidence="5" type="ORF">PTSG_08659</name>
</gene>
<dbReference type="Gene3D" id="2.130.10.10">
    <property type="entry name" value="YVTN repeat-like/Quinoprotein amine dehydrogenase"/>
    <property type="match status" value="1"/>
</dbReference>
<protein>
    <submittedName>
        <fullName evidence="5">Uncharacterized protein</fullName>
    </submittedName>
</protein>
<dbReference type="PROSITE" id="PS50294">
    <property type="entry name" value="WD_REPEATS_REGION"/>
    <property type="match status" value="1"/>
</dbReference>
<dbReference type="Proteomes" id="UP000007799">
    <property type="component" value="Unassembled WGS sequence"/>
</dbReference>
<organism evidence="6">
    <name type="scientific">Salpingoeca rosetta (strain ATCC 50818 / BSB-021)</name>
    <dbReference type="NCBI Taxonomy" id="946362"/>
    <lineage>
        <taxon>Eukaryota</taxon>
        <taxon>Choanoflagellata</taxon>
        <taxon>Craspedida</taxon>
        <taxon>Salpingoecidae</taxon>
        <taxon>Salpingoeca</taxon>
    </lineage>
</organism>
<evidence type="ECO:0000256" key="3">
    <source>
        <dbReference type="PROSITE-ProRule" id="PRU00221"/>
    </source>
</evidence>
<evidence type="ECO:0000313" key="6">
    <source>
        <dbReference type="Proteomes" id="UP000007799"/>
    </source>
</evidence>
<dbReference type="OrthoDB" id="5814952at2759"/>
<dbReference type="InterPro" id="IPR036322">
    <property type="entry name" value="WD40_repeat_dom_sf"/>
</dbReference>
<evidence type="ECO:0000256" key="1">
    <source>
        <dbReference type="ARBA" id="ARBA00022574"/>
    </source>
</evidence>
<accession>F2UKB2</accession>
<reference evidence="5" key="1">
    <citation type="submission" date="2009-08" db="EMBL/GenBank/DDBJ databases">
        <title>Annotation of Salpingoeca rosetta.</title>
        <authorList>
            <consortium name="The Broad Institute Genome Sequencing Platform"/>
            <person name="Russ C."/>
            <person name="Cuomo C."/>
            <person name="Burger G."/>
            <person name="Gray M.W."/>
            <person name="Holland P.W.H."/>
            <person name="King N."/>
            <person name="Lang F.B.F."/>
            <person name="Roger A.J."/>
            <person name="Ruiz-Trillo I."/>
            <person name="Young S.K."/>
            <person name="Zeng Q."/>
            <person name="Gargeya S."/>
            <person name="Alvarado L."/>
            <person name="Berlin A."/>
            <person name="Chapman S.B."/>
            <person name="Chen Z."/>
            <person name="Freedman E."/>
            <person name="Gellesch M."/>
            <person name="Goldberg J."/>
            <person name="Griggs A."/>
            <person name="Gujja S."/>
            <person name="Heilman E."/>
            <person name="Heiman D."/>
            <person name="Howarth C."/>
            <person name="Mehta T."/>
            <person name="Neiman D."/>
            <person name="Pearson M."/>
            <person name="Roberts A."/>
            <person name="Saif S."/>
            <person name="Shea T."/>
            <person name="Shenoy N."/>
            <person name="Sisk P."/>
            <person name="Stolte C."/>
            <person name="Sykes S."/>
            <person name="White J."/>
            <person name="Yandava C."/>
            <person name="Haas B."/>
            <person name="Nusbaum C."/>
            <person name="Birren B."/>
        </authorList>
    </citation>
    <scope>NUCLEOTIDE SEQUENCE [LARGE SCALE GENOMIC DNA]</scope>
    <source>
        <strain evidence="5">ATCC 50818</strain>
    </source>
</reference>
<keyword evidence="1 3" id="KW-0853">WD repeat</keyword>
<proteinExistence type="predicted"/>
<dbReference type="Pfam" id="PF00400">
    <property type="entry name" value="WD40"/>
    <property type="match status" value="1"/>
</dbReference>
<dbReference type="InParanoid" id="F2UKB2"/>
<evidence type="ECO:0000313" key="5">
    <source>
        <dbReference type="EMBL" id="EGD77561.1"/>
    </source>
</evidence>
<dbReference type="PANTHER" id="PTHR19848:SF8">
    <property type="entry name" value="F-BOX AND WD REPEAT DOMAIN CONTAINING 7"/>
    <property type="match status" value="1"/>
</dbReference>
<dbReference type="AlphaFoldDB" id="F2UKB2"/>
<keyword evidence="2" id="KW-0677">Repeat</keyword>
<dbReference type="SUPFAM" id="SSF50978">
    <property type="entry name" value="WD40 repeat-like"/>
    <property type="match status" value="1"/>
</dbReference>
<dbReference type="STRING" id="946362.F2UKB2"/>
<dbReference type="InterPro" id="IPR001680">
    <property type="entry name" value="WD40_rpt"/>
</dbReference>
<feature type="repeat" description="WD" evidence="3">
    <location>
        <begin position="90"/>
        <end position="120"/>
    </location>
</feature>
<sequence length="414" mass="44068">MMDSSVVVLDDGPQGQQQQAQQQQVGVVGGAVDLAQDDIEGAPRSLHCIATLQDGHAFAVAGNYHPVVFVCRLPVPPAADPSDDVSVHRLYGHLAGVTALGATGSYLASGSKDCTVKVWNPVDLTCVRSLHLHNSAISVVKWLADGYLATADEGGGLALWDIQDYDHPTRFDAHQRAITAIEVVSPSLFVSGDNTGKLVFWTEDGNRKREHGACIDATAHITGAAGVPDGIIIITAADQRLRLWSSKGDPLKDMRVSFDYSRDQRWSISHLAAGPQCSLYVGLDQFACDTEMNDQMVLRLVYDIKQGFTQEQGFAATAAGTSDSVGRITALAISPLDSTVLAGCEKKYAFALDPASLSPTTPTEGPFDGNISGITWLADKAYAAVTVQGEVFVRLPSGPKDVHLPTRTVSVVNV</sequence>
<evidence type="ECO:0000256" key="2">
    <source>
        <dbReference type="ARBA" id="ARBA00022737"/>
    </source>
</evidence>
<dbReference type="GeneID" id="16071005"/>
<dbReference type="PROSITE" id="PS50082">
    <property type="entry name" value="WD_REPEATS_2"/>
    <property type="match status" value="1"/>
</dbReference>
<dbReference type="EMBL" id="GL832978">
    <property type="protein sequence ID" value="EGD77561.1"/>
    <property type="molecule type" value="Genomic_DNA"/>
</dbReference>
<evidence type="ECO:0000256" key="4">
    <source>
        <dbReference type="SAM" id="MobiDB-lite"/>
    </source>
</evidence>
<keyword evidence="6" id="KW-1185">Reference proteome</keyword>
<dbReference type="RefSeq" id="XP_004990449.1">
    <property type="nucleotide sequence ID" value="XM_004990392.1"/>
</dbReference>